<organism evidence="1 2">
    <name type="scientific">Portunus trituberculatus</name>
    <name type="common">Swimming crab</name>
    <name type="synonym">Neptunus trituberculatus</name>
    <dbReference type="NCBI Taxonomy" id="210409"/>
    <lineage>
        <taxon>Eukaryota</taxon>
        <taxon>Metazoa</taxon>
        <taxon>Ecdysozoa</taxon>
        <taxon>Arthropoda</taxon>
        <taxon>Crustacea</taxon>
        <taxon>Multicrustacea</taxon>
        <taxon>Malacostraca</taxon>
        <taxon>Eumalacostraca</taxon>
        <taxon>Eucarida</taxon>
        <taxon>Decapoda</taxon>
        <taxon>Pleocyemata</taxon>
        <taxon>Brachyura</taxon>
        <taxon>Eubrachyura</taxon>
        <taxon>Portunoidea</taxon>
        <taxon>Portunidae</taxon>
        <taxon>Portuninae</taxon>
        <taxon>Portunus</taxon>
    </lineage>
</organism>
<sequence>MDQVLEALAGLFSAAPERGLNCLGTLATLFGGQILAAVEQRKLESSQRSLVSQIARDLASSAQGVRAKAGGAIGSRHLALVAPPFVPPPPAPKGLSRALARNAAKMPLLAGACLQRQWQEWENIGACEWVGSAPLEFSAYREGLDHHSALDATVSEMLIEGVIELVVNPQAGFYSRVFLVPKSTGG</sequence>
<name>A0A5B7FIB3_PORTR</name>
<evidence type="ECO:0000313" key="2">
    <source>
        <dbReference type="Proteomes" id="UP000324222"/>
    </source>
</evidence>
<dbReference type="Proteomes" id="UP000324222">
    <property type="component" value="Unassembled WGS sequence"/>
</dbReference>
<dbReference type="EMBL" id="VSRR010006645">
    <property type="protein sequence ID" value="MPC45255.1"/>
    <property type="molecule type" value="Genomic_DNA"/>
</dbReference>
<comment type="caution">
    <text evidence="1">The sequence shown here is derived from an EMBL/GenBank/DDBJ whole genome shotgun (WGS) entry which is preliminary data.</text>
</comment>
<reference evidence="1 2" key="1">
    <citation type="submission" date="2019-05" db="EMBL/GenBank/DDBJ databases">
        <title>Another draft genome of Portunus trituberculatus and its Hox gene families provides insights of decapod evolution.</title>
        <authorList>
            <person name="Jeong J.-H."/>
            <person name="Song I."/>
            <person name="Kim S."/>
            <person name="Choi T."/>
            <person name="Kim D."/>
            <person name="Ryu S."/>
            <person name="Kim W."/>
        </authorList>
    </citation>
    <scope>NUCLEOTIDE SEQUENCE [LARGE SCALE GENOMIC DNA]</scope>
    <source>
        <tissue evidence="1">Muscle</tissue>
    </source>
</reference>
<gene>
    <name evidence="1" type="ORF">E2C01_038950</name>
</gene>
<accession>A0A5B7FIB3</accession>
<dbReference type="AlphaFoldDB" id="A0A5B7FIB3"/>
<keyword evidence="2" id="KW-1185">Reference proteome</keyword>
<evidence type="ECO:0000313" key="1">
    <source>
        <dbReference type="EMBL" id="MPC45255.1"/>
    </source>
</evidence>
<proteinExistence type="predicted"/>
<protein>
    <submittedName>
        <fullName evidence="1">Uncharacterized protein</fullName>
    </submittedName>
</protein>